<evidence type="ECO:0000256" key="2">
    <source>
        <dbReference type="ARBA" id="ARBA00022490"/>
    </source>
</evidence>
<reference evidence="7 8" key="1">
    <citation type="submission" date="2019-07" db="EMBL/GenBank/DDBJ databases">
        <title>Genomic Encyclopedia of Archaeal and Bacterial Type Strains, Phase II (KMG-II): from individual species to whole genera.</title>
        <authorList>
            <person name="Goeker M."/>
        </authorList>
    </citation>
    <scope>NUCLEOTIDE SEQUENCE [LARGE SCALE GENOMIC DNA]</scope>
    <source>
        <strain evidence="7 8">ATCC BAA-2084</strain>
    </source>
</reference>
<evidence type="ECO:0000313" key="7">
    <source>
        <dbReference type="EMBL" id="TWJ07019.1"/>
    </source>
</evidence>
<evidence type="ECO:0000256" key="5">
    <source>
        <dbReference type="RuleBase" id="RU363094"/>
    </source>
</evidence>
<organism evidence="7 8">
    <name type="scientific">Altererythrobacter ishigakiensis</name>
    <dbReference type="NCBI Taxonomy" id="476157"/>
    <lineage>
        <taxon>Bacteria</taxon>
        <taxon>Pseudomonadati</taxon>
        <taxon>Pseudomonadota</taxon>
        <taxon>Alphaproteobacteria</taxon>
        <taxon>Sphingomonadales</taxon>
        <taxon>Erythrobacteraceae</taxon>
        <taxon>Altererythrobacter</taxon>
    </lineage>
</organism>
<protein>
    <recommendedName>
        <fullName evidence="5">[Ribosomal protein bS18]-alanine N-acetyltransferase</fullName>
        <ecNumber evidence="5">2.3.1.266</ecNumber>
    </recommendedName>
</protein>
<comment type="catalytic activity">
    <reaction evidence="5">
        <text>N-terminal L-alanyl-[ribosomal protein bS18] + acetyl-CoA = N-terminal N(alpha)-acetyl-L-alanyl-[ribosomal protein bS18] + CoA + H(+)</text>
        <dbReference type="Rhea" id="RHEA:43756"/>
        <dbReference type="Rhea" id="RHEA-COMP:10676"/>
        <dbReference type="Rhea" id="RHEA-COMP:10677"/>
        <dbReference type="ChEBI" id="CHEBI:15378"/>
        <dbReference type="ChEBI" id="CHEBI:57287"/>
        <dbReference type="ChEBI" id="CHEBI:57288"/>
        <dbReference type="ChEBI" id="CHEBI:64718"/>
        <dbReference type="ChEBI" id="CHEBI:83683"/>
        <dbReference type="EC" id="2.3.1.266"/>
    </reaction>
</comment>
<dbReference type="EMBL" id="VLLK01000002">
    <property type="protein sequence ID" value="TWJ07019.1"/>
    <property type="molecule type" value="Genomic_DNA"/>
</dbReference>
<name>A0A562UN31_9SPHN</name>
<dbReference type="NCBIfam" id="TIGR01575">
    <property type="entry name" value="rimI"/>
    <property type="match status" value="1"/>
</dbReference>
<dbReference type="AlphaFoldDB" id="A0A562UN31"/>
<dbReference type="InterPro" id="IPR016181">
    <property type="entry name" value="Acyl_CoA_acyltransferase"/>
</dbReference>
<accession>A0A562UN31</accession>
<dbReference type="RefSeq" id="WP_067598704.1">
    <property type="nucleotide sequence ID" value="NZ_CP015963.1"/>
</dbReference>
<dbReference type="PANTHER" id="PTHR43420:SF44">
    <property type="entry name" value="ACETYLTRANSFERASE YPEA"/>
    <property type="match status" value="1"/>
</dbReference>
<dbReference type="GO" id="GO:0005737">
    <property type="term" value="C:cytoplasm"/>
    <property type="evidence" value="ECO:0007669"/>
    <property type="project" value="UniProtKB-SubCell"/>
</dbReference>
<keyword evidence="2 5" id="KW-0963">Cytoplasm</keyword>
<dbReference type="PROSITE" id="PS51186">
    <property type="entry name" value="GNAT"/>
    <property type="match status" value="1"/>
</dbReference>
<dbReference type="EC" id="2.3.1.266" evidence="5"/>
<comment type="function">
    <text evidence="5">Acetylates the N-terminal alanine of ribosomal protein bS18.</text>
</comment>
<dbReference type="GO" id="GO:0008999">
    <property type="term" value="F:protein-N-terminal-alanine acetyltransferase activity"/>
    <property type="evidence" value="ECO:0007669"/>
    <property type="project" value="UniProtKB-EC"/>
</dbReference>
<comment type="subcellular location">
    <subcellularLocation>
        <location evidence="5">Cytoplasm</location>
    </subcellularLocation>
</comment>
<proteinExistence type="inferred from homology"/>
<feature type="domain" description="N-acetyltransferase" evidence="6">
    <location>
        <begin position="1"/>
        <end position="149"/>
    </location>
</feature>
<sequence length="149" mass="16862">MNDTSQIDAIMAVMQAAFDPQWGEAWNRRQVSDALALPNTFAIVNYTGEDEQKTAGFLVTRHAPGEEELLLIAVHPKYRRQGIAHQMLVQLAKDARERGASRIFLEMRENNPAAELYVKFGFEPIGRRKSYYLLSDGNRMDAITYGVSI</sequence>
<dbReference type="Gene3D" id="3.40.630.30">
    <property type="match status" value="1"/>
</dbReference>
<comment type="caution">
    <text evidence="7">The sequence shown here is derived from an EMBL/GenBank/DDBJ whole genome shotgun (WGS) entry which is preliminary data.</text>
</comment>
<keyword evidence="4" id="KW-0012">Acyltransferase</keyword>
<evidence type="ECO:0000259" key="6">
    <source>
        <dbReference type="PROSITE" id="PS51186"/>
    </source>
</evidence>
<dbReference type="STRING" id="476157.GCA_001663155_01240"/>
<dbReference type="Proteomes" id="UP000320547">
    <property type="component" value="Unassembled WGS sequence"/>
</dbReference>
<dbReference type="Pfam" id="PF00583">
    <property type="entry name" value="Acetyltransf_1"/>
    <property type="match status" value="1"/>
</dbReference>
<dbReference type="SUPFAM" id="SSF55729">
    <property type="entry name" value="Acyl-CoA N-acyltransferases (Nat)"/>
    <property type="match status" value="1"/>
</dbReference>
<evidence type="ECO:0000256" key="4">
    <source>
        <dbReference type="ARBA" id="ARBA00023315"/>
    </source>
</evidence>
<dbReference type="InterPro" id="IPR006464">
    <property type="entry name" value="AcTrfase_RimI/Ard1"/>
</dbReference>
<dbReference type="OrthoDB" id="9804026at2"/>
<comment type="similarity">
    <text evidence="1 5">Belongs to the acetyltransferase family. RimI subfamily.</text>
</comment>
<evidence type="ECO:0000256" key="1">
    <source>
        <dbReference type="ARBA" id="ARBA00005395"/>
    </source>
</evidence>
<keyword evidence="8" id="KW-1185">Reference proteome</keyword>
<evidence type="ECO:0000313" key="8">
    <source>
        <dbReference type="Proteomes" id="UP000320547"/>
    </source>
</evidence>
<evidence type="ECO:0000256" key="3">
    <source>
        <dbReference type="ARBA" id="ARBA00022679"/>
    </source>
</evidence>
<dbReference type="InterPro" id="IPR050680">
    <property type="entry name" value="YpeA/RimI_acetyltransf"/>
</dbReference>
<gene>
    <name evidence="7" type="ORF">JN10_2565</name>
</gene>
<keyword evidence="3 7" id="KW-0808">Transferase</keyword>
<dbReference type="CDD" id="cd04301">
    <property type="entry name" value="NAT_SF"/>
    <property type="match status" value="1"/>
</dbReference>
<dbReference type="InterPro" id="IPR000182">
    <property type="entry name" value="GNAT_dom"/>
</dbReference>
<dbReference type="PANTHER" id="PTHR43420">
    <property type="entry name" value="ACETYLTRANSFERASE"/>
    <property type="match status" value="1"/>
</dbReference>